<name>A0A0U0TGS2_MYCTX</name>
<protein>
    <submittedName>
        <fullName evidence="1">Uncharacterized protein</fullName>
    </submittedName>
</protein>
<sequence length="148" mass="16469">MQLAVRRFLTGADVEAQPTADVRGHPDKRVDHVVDKHIVARIGAVAEHPGGFAREQRLREDRYHTRFTVWVLARTVDVSRCDMRAVQAVEMSKGVQVDFAGHFARGIRRGRIGGRCLRGWILRRGAIDRSSRGGVHDLADTGLPRGLG</sequence>
<gene>
    <name evidence="1" type="ORF">ERS007703_03542</name>
</gene>
<reference evidence="2" key="1">
    <citation type="submission" date="2015-03" db="EMBL/GenBank/DDBJ databases">
        <authorList>
            <consortium name="Pathogen Informatics"/>
        </authorList>
    </citation>
    <scope>NUCLEOTIDE SEQUENCE [LARGE SCALE GENOMIC DNA]</scope>
    <source>
        <strain evidence="2">K00500041</strain>
    </source>
</reference>
<organism evidence="1 2">
    <name type="scientific">Mycobacterium tuberculosis</name>
    <dbReference type="NCBI Taxonomy" id="1773"/>
    <lineage>
        <taxon>Bacteria</taxon>
        <taxon>Bacillati</taxon>
        <taxon>Actinomycetota</taxon>
        <taxon>Actinomycetes</taxon>
        <taxon>Mycobacteriales</taxon>
        <taxon>Mycobacteriaceae</taxon>
        <taxon>Mycobacterium</taxon>
        <taxon>Mycobacterium tuberculosis complex</taxon>
    </lineage>
</organism>
<dbReference type="EMBL" id="CSAE01000493">
    <property type="protein sequence ID" value="COW38419.1"/>
    <property type="molecule type" value="Genomic_DNA"/>
</dbReference>
<proteinExistence type="predicted"/>
<accession>A0A0U0TGS2</accession>
<dbReference type="Proteomes" id="UP000038802">
    <property type="component" value="Unassembled WGS sequence"/>
</dbReference>
<evidence type="ECO:0000313" key="1">
    <source>
        <dbReference type="EMBL" id="COW38419.1"/>
    </source>
</evidence>
<dbReference type="AlphaFoldDB" id="A0A0U0TGS2"/>
<evidence type="ECO:0000313" key="2">
    <source>
        <dbReference type="Proteomes" id="UP000038802"/>
    </source>
</evidence>